<dbReference type="OMA" id="TGYPYYW"/>
<feature type="compositionally biased region" description="Polar residues" evidence="1">
    <location>
        <begin position="44"/>
        <end position="67"/>
    </location>
</feature>
<feature type="region of interest" description="Disordered" evidence="1">
    <location>
        <begin position="99"/>
        <end position="120"/>
    </location>
</feature>
<dbReference type="RefSeq" id="XP_002432745.1">
    <property type="nucleotide sequence ID" value="XM_002432700.1"/>
</dbReference>
<dbReference type="InterPro" id="IPR036020">
    <property type="entry name" value="WW_dom_sf"/>
</dbReference>
<dbReference type="STRING" id="121224.E0W301"/>
<evidence type="ECO:0000259" key="2">
    <source>
        <dbReference type="PROSITE" id="PS50020"/>
    </source>
</evidence>
<dbReference type="PANTHER" id="PTHR46697">
    <property type="entry name" value="FORMIN-BINDING PROTEIN 4"/>
    <property type="match status" value="1"/>
</dbReference>
<dbReference type="CTD" id="8236886"/>
<keyword evidence="5" id="KW-1185">Reference proteome</keyword>
<dbReference type="VEuPathDB" id="VectorBase:PHUM599670"/>
<dbReference type="GeneID" id="8236886"/>
<dbReference type="CDD" id="cd00201">
    <property type="entry name" value="WW"/>
    <property type="match status" value="1"/>
</dbReference>
<feature type="compositionally biased region" description="Basic residues" evidence="1">
    <location>
        <begin position="1"/>
        <end position="10"/>
    </location>
</feature>
<dbReference type="Gene3D" id="2.20.70.10">
    <property type="match status" value="1"/>
</dbReference>
<reference evidence="3" key="1">
    <citation type="submission" date="2007-04" db="EMBL/GenBank/DDBJ databases">
        <title>Annotation of Pediculus humanus corporis strain USDA.</title>
        <authorList>
            <person name="Kirkness E."/>
            <person name="Hannick L."/>
            <person name="Hass B."/>
            <person name="Bruggner R."/>
            <person name="Lawson D."/>
            <person name="Bidwell S."/>
            <person name="Joardar V."/>
            <person name="Caler E."/>
            <person name="Walenz B."/>
            <person name="Inman J."/>
            <person name="Schobel S."/>
            <person name="Galinsky K."/>
            <person name="Amedeo P."/>
            <person name="Strausberg R."/>
        </authorList>
    </citation>
    <scope>NUCLEOTIDE SEQUENCE</scope>
    <source>
        <strain evidence="3">USDA</strain>
    </source>
</reference>
<dbReference type="SMART" id="SM00456">
    <property type="entry name" value="WW"/>
    <property type="match status" value="2"/>
</dbReference>
<dbReference type="PROSITE" id="PS50020">
    <property type="entry name" value="WW_DOMAIN_2"/>
    <property type="match status" value="1"/>
</dbReference>
<dbReference type="SUPFAM" id="SSF51045">
    <property type="entry name" value="WW domain"/>
    <property type="match status" value="1"/>
</dbReference>
<dbReference type="InterPro" id="IPR053076">
    <property type="entry name" value="WW_domain_protein"/>
</dbReference>
<dbReference type="KEGG" id="phu:Phum_PHUM599670"/>
<dbReference type="EMBL" id="AAZO01007312">
    <property type="status" value="NOT_ANNOTATED_CDS"/>
    <property type="molecule type" value="Genomic_DNA"/>
</dbReference>
<gene>
    <name evidence="4" type="primary">8236886</name>
    <name evidence="3" type="ORF">Phum_PHUM599670</name>
</gene>
<proteinExistence type="predicted"/>
<feature type="compositionally biased region" description="Low complexity" evidence="1">
    <location>
        <begin position="105"/>
        <end position="117"/>
    </location>
</feature>
<dbReference type="HOGENOM" id="CLU_331593_0_0_1"/>
<reference evidence="3" key="2">
    <citation type="submission" date="2007-04" db="EMBL/GenBank/DDBJ databases">
        <title>The genome of the human body louse.</title>
        <authorList>
            <consortium name="The Human Body Louse Genome Consortium"/>
            <person name="Kirkness E."/>
            <person name="Walenz B."/>
            <person name="Hass B."/>
            <person name="Bruggner R."/>
            <person name="Strausberg R."/>
        </authorList>
    </citation>
    <scope>NUCLEOTIDE SEQUENCE</scope>
    <source>
        <strain evidence="3">USDA</strain>
    </source>
</reference>
<sequence>MGPSKRKGSIRRPVLDLNTKEDSPSRPTWQTKYQNTLPIDENGDSNTTPSSVTKNNPLSTILGNYNSDSEDETTQKPASSLDAQVEDFLKEIHTLSVNNKEAHVTSKSSPTSTVTNNSKKEEMHYLPSVTAWQQCYDQNSGYPYYWNTETNEVTWEIPNEVKAALRDFVAKEEQQVIQKPQQQSQPNVVEKKKVCRYPWQTESDSEDEKIEMITSFGPQSDEDSGEENETQNQKNSKEVNSKLSSKIINCVNSNIKTGCISLAPEDPERLNENSYETSSLLAHGVIDTGPPGDDSFNTINEGITSKKVPTSVTKKELSSLQIENKEKDDQNVVIKQNDPVKSVNEQGNDTSEKEVILEVNDVIAQIEKETPPDYMDNSKAEKLMELPESDSTLVKEMLKSTNPSVMALVANYGDDSESEENACSEKHKNFKSPVDSLKPLFPIEVPQETAKVKPLFPCMSSEIPKLNVDLQSKDSNQCEPESVGNIYSTQLEINDPAALKAFKRKKRLEFVTKTSQSSSTSVEPEFKSGIESSVNVPSTVYNMDPSMNERRGFGFSSLKSQSSTDKKTHKYSSGIQFIKAETINFSNVLKTKEESSEKESDVTCAPENVDAKETKVQDEEIESAAILLKEKVTFLIGENNEISPIQHMAIELETLILAWQQGALTPSYLLSWLSDKCAELIRHEKEAAPPGWTCLWDRYVIYKISGLYIYLFGYDYLALSELLYLDEKGMNESITNFAVFFGNCRPSPVAPFWKNKRYYYRNVATKAIQWEYPEISEKIKGGKENDQDGGTDEMDIYETSSVSPIATNETEEVVALSQNSLSHPPPSPQMIQQNTEKEILSSVTKTVKKKKRKLNETVCKRFKR</sequence>
<feature type="region of interest" description="Disordered" evidence="1">
    <location>
        <begin position="813"/>
        <end position="834"/>
    </location>
</feature>
<feature type="compositionally biased region" description="Acidic residues" evidence="1">
    <location>
        <begin position="220"/>
        <end position="229"/>
    </location>
</feature>
<dbReference type="Pfam" id="PF00397">
    <property type="entry name" value="WW"/>
    <property type="match status" value="1"/>
</dbReference>
<feature type="compositionally biased region" description="Polar residues" evidence="1">
    <location>
        <begin position="25"/>
        <end position="37"/>
    </location>
</feature>
<dbReference type="Proteomes" id="UP000009046">
    <property type="component" value="Unassembled WGS sequence"/>
</dbReference>
<dbReference type="EnsemblMetazoa" id="PHUM599670-RA">
    <property type="protein sequence ID" value="PHUM599670-PA"/>
    <property type="gene ID" value="PHUM599670"/>
</dbReference>
<protein>
    <recommendedName>
        <fullName evidence="2">WW domain-containing protein</fullName>
    </recommendedName>
</protein>
<evidence type="ECO:0000313" key="5">
    <source>
        <dbReference type="Proteomes" id="UP000009046"/>
    </source>
</evidence>
<accession>E0W301</accession>
<feature type="domain" description="WW" evidence="2">
    <location>
        <begin position="126"/>
        <end position="160"/>
    </location>
</feature>
<dbReference type="eggNOG" id="ENOG502QTDD">
    <property type="taxonomic scope" value="Eukaryota"/>
</dbReference>
<dbReference type="InterPro" id="IPR001202">
    <property type="entry name" value="WW_dom"/>
</dbReference>
<feature type="region of interest" description="Disordered" evidence="1">
    <location>
        <begin position="216"/>
        <end position="240"/>
    </location>
</feature>
<dbReference type="EMBL" id="DS235881">
    <property type="protein sequence ID" value="EEB20007.1"/>
    <property type="molecule type" value="Genomic_DNA"/>
</dbReference>
<reference evidence="4" key="3">
    <citation type="submission" date="2020-05" db="UniProtKB">
        <authorList>
            <consortium name="EnsemblMetazoa"/>
        </authorList>
    </citation>
    <scope>IDENTIFICATION</scope>
    <source>
        <strain evidence="4">USDA</strain>
    </source>
</reference>
<organism>
    <name type="scientific">Pediculus humanus subsp. corporis</name>
    <name type="common">Body louse</name>
    <dbReference type="NCBI Taxonomy" id="121224"/>
    <lineage>
        <taxon>Eukaryota</taxon>
        <taxon>Metazoa</taxon>
        <taxon>Ecdysozoa</taxon>
        <taxon>Arthropoda</taxon>
        <taxon>Hexapoda</taxon>
        <taxon>Insecta</taxon>
        <taxon>Pterygota</taxon>
        <taxon>Neoptera</taxon>
        <taxon>Paraneoptera</taxon>
        <taxon>Psocodea</taxon>
        <taxon>Troctomorpha</taxon>
        <taxon>Phthiraptera</taxon>
        <taxon>Anoplura</taxon>
        <taxon>Pediculidae</taxon>
        <taxon>Pediculus</taxon>
    </lineage>
</organism>
<evidence type="ECO:0000313" key="3">
    <source>
        <dbReference type="EMBL" id="EEB20007.1"/>
    </source>
</evidence>
<dbReference type="PANTHER" id="PTHR46697:SF1">
    <property type="entry name" value="FORMIN-BINDING PROTEIN 4"/>
    <property type="match status" value="1"/>
</dbReference>
<dbReference type="InParanoid" id="E0W301"/>
<evidence type="ECO:0000256" key="1">
    <source>
        <dbReference type="SAM" id="MobiDB-lite"/>
    </source>
</evidence>
<feature type="region of interest" description="Disordered" evidence="1">
    <location>
        <begin position="1"/>
        <end position="80"/>
    </location>
</feature>
<dbReference type="OrthoDB" id="2444812at2759"/>
<dbReference type="AlphaFoldDB" id="E0W301"/>
<name>E0W301_PEDHC</name>
<evidence type="ECO:0000313" key="4">
    <source>
        <dbReference type="EnsemblMetazoa" id="PHUM599670-PA"/>
    </source>
</evidence>